<dbReference type="Proteomes" id="UP000050761">
    <property type="component" value="Unassembled WGS sequence"/>
</dbReference>
<evidence type="ECO:0000313" key="2">
    <source>
        <dbReference type="Proteomes" id="UP000050761"/>
    </source>
</evidence>
<evidence type="ECO:0000256" key="1">
    <source>
        <dbReference type="SAM" id="MobiDB-lite"/>
    </source>
</evidence>
<dbReference type="SUPFAM" id="SSF56672">
    <property type="entry name" value="DNA/RNA polymerases"/>
    <property type="match status" value="1"/>
</dbReference>
<name>A0A183GUB1_HELPZ</name>
<dbReference type="AlphaFoldDB" id="A0A183GUB1"/>
<feature type="region of interest" description="Disordered" evidence="1">
    <location>
        <begin position="158"/>
        <end position="178"/>
    </location>
</feature>
<keyword evidence="2" id="KW-1185">Reference proteome</keyword>
<protein>
    <submittedName>
        <fullName evidence="3">DUF1758 domain-containing protein</fullName>
    </submittedName>
</protein>
<proteinExistence type="predicted"/>
<accession>A0A183GUB1</accession>
<dbReference type="InterPro" id="IPR043502">
    <property type="entry name" value="DNA/RNA_pol_sf"/>
</dbReference>
<dbReference type="WBParaSite" id="HPBE_0002628101-mRNA-1">
    <property type="protein sequence ID" value="HPBE_0002628101-mRNA-1"/>
    <property type="gene ID" value="HPBE_0002628101"/>
</dbReference>
<organism evidence="2 3">
    <name type="scientific">Heligmosomoides polygyrus</name>
    <name type="common">Parasitic roundworm</name>
    <dbReference type="NCBI Taxonomy" id="6339"/>
    <lineage>
        <taxon>Eukaryota</taxon>
        <taxon>Metazoa</taxon>
        <taxon>Ecdysozoa</taxon>
        <taxon>Nematoda</taxon>
        <taxon>Chromadorea</taxon>
        <taxon>Rhabditida</taxon>
        <taxon>Rhabditina</taxon>
        <taxon>Rhabditomorpha</taxon>
        <taxon>Strongyloidea</taxon>
        <taxon>Heligmosomidae</taxon>
        <taxon>Heligmosomoides</taxon>
    </lineage>
</organism>
<evidence type="ECO:0000313" key="3">
    <source>
        <dbReference type="WBParaSite" id="HPBE_0002628101-mRNA-1"/>
    </source>
</evidence>
<sequence length="343" mass="38428">LLMMSTASSNNGILSEAMQALDDNVYAPQTPANEDNAARVLQVQAQAPPQPPMQLDKPPLESFSGDITQFEFWRLSRVTQLSLVNLFDEKLTLTLTTKGVITLSQRPPHLSGADIEFIRREGYDMPLCHSCEPVLPDILVGIDAYWDVVTSDPPVELPSGFSRGSPPRRYPHTNSVADTPEDDKAIERLWLLDSLGIVDDHHPDADTELDQRVLDKFYNTSQLINGYLKLSHAPEAWSQYAKTIEEHLRAGFIDESRNIAVYKESSSTTKLRVVFDASSRQKEALSLNDCLHQGPTLLPDLAELLLWSRLHRYLLIADVIFLFTRIPFGVNASLFMLSASIQL</sequence>
<reference evidence="3" key="1">
    <citation type="submission" date="2019-09" db="UniProtKB">
        <authorList>
            <consortium name="WormBaseParasite"/>
        </authorList>
    </citation>
    <scope>IDENTIFICATION</scope>
</reference>